<organism evidence="4 5">
    <name type="scientific">Nocardioides ginsengisoli</name>
    <dbReference type="NCBI Taxonomy" id="363868"/>
    <lineage>
        <taxon>Bacteria</taxon>
        <taxon>Bacillati</taxon>
        <taxon>Actinomycetota</taxon>
        <taxon>Actinomycetes</taxon>
        <taxon>Propionibacteriales</taxon>
        <taxon>Nocardioidaceae</taxon>
        <taxon>Nocardioides</taxon>
    </lineage>
</organism>
<dbReference type="PANTHER" id="PTHR11820">
    <property type="entry name" value="ACYLPYRUVASE"/>
    <property type="match status" value="1"/>
</dbReference>
<keyword evidence="4" id="KW-0378">Hydrolase</keyword>
<dbReference type="Gene3D" id="3.90.850.10">
    <property type="entry name" value="Fumarylacetoacetase-like, C-terminal domain"/>
    <property type="match status" value="1"/>
</dbReference>
<evidence type="ECO:0000313" key="5">
    <source>
        <dbReference type="Proteomes" id="UP001597229"/>
    </source>
</evidence>
<dbReference type="InterPro" id="IPR036663">
    <property type="entry name" value="Fumarylacetoacetase_C_sf"/>
</dbReference>
<dbReference type="GO" id="GO:0016787">
    <property type="term" value="F:hydrolase activity"/>
    <property type="evidence" value="ECO:0007669"/>
    <property type="project" value="UniProtKB-KW"/>
</dbReference>
<name>A0ABW3VY98_9ACTN</name>
<keyword evidence="5" id="KW-1185">Reference proteome</keyword>
<reference evidence="5" key="1">
    <citation type="journal article" date="2019" name="Int. J. Syst. Evol. Microbiol.">
        <title>The Global Catalogue of Microorganisms (GCM) 10K type strain sequencing project: providing services to taxonomists for standard genome sequencing and annotation.</title>
        <authorList>
            <consortium name="The Broad Institute Genomics Platform"/>
            <consortium name="The Broad Institute Genome Sequencing Center for Infectious Disease"/>
            <person name="Wu L."/>
            <person name="Ma J."/>
        </authorList>
    </citation>
    <scope>NUCLEOTIDE SEQUENCE [LARGE SCALE GENOMIC DNA]</scope>
    <source>
        <strain evidence="5">CCUG 52478</strain>
    </source>
</reference>
<accession>A0ABW3VY98</accession>
<comment type="caution">
    <text evidence="4">The sequence shown here is derived from an EMBL/GenBank/DDBJ whole genome shotgun (WGS) entry which is preliminary data.</text>
</comment>
<keyword evidence="1" id="KW-0479">Metal-binding</keyword>
<dbReference type="Pfam" id="PF01557">
    <property type="entry name" value="FAA_hydrolase"/>
    <property type="match status" value="1"/>
</dbReference>
<dbReference type="EC" id="3.7.-.-" evidence="4"/>
<protein>
    <submittedName>
        <fullName evidence="4">Fumarylacetoacetate hydrolase family protein</fullName>
        <ecNumber evidence="4">3.7.-.-</ecNumber>
    </submittedName>
</protein>
<feature type="domain" description="Fumarylacetoacetase-like C-terminal" evidence="2">
    <location>
        <begin position="73"/>
        <end position="271"/>
    </location>
</feature>
<evidence type="ECO:0000259" key="3">
    <source>
        <dbReference type="Pfam" id="PF10370"/>
    </source>
</evidence>
<sequence length="275" mass="29551">MRIVRFTTSQEVGQGEPSYGVLTGDLDDYGQPADDAVVVGLAGDPMYVGIKLLEQEYKLDDIRLLAPVLPRSKVIGIGKNYAAHAAEMGGEVPTEPLFFLKPNTSVVGPGDAILYPRQSQNVHYEGELAVVIGRICRDVPAEQATDVIHGYTIANDVTARDLQSSDVQFTRAKGFDSFCPLGPWIETDLDPHDFTQGRRVQTFLNGEVVQDGSTADMVFDIPALVAHVSSVMTLLPGDVILTGTPEGVGPMQVGDEVEISIDGLGTLTNKVEARP</sequence>
<gene>
    <name evidence="4" type="ORF">ACFQ3F_07080</name>
</gene>
<evidence type="ECO:0000259" key="2">
    <source>
        <dbReference type="Pfam" id="PF01557"/>
    </source>
</evidence>
<proteinExistence type="predicted"/>
<dbReference type="Gene3D" id="2.30.30.370">
    <property type="entry name" value="FAH"/>
    <property type="match status" value="1"/>
</dbReference>
<dbReference type="RefSeq" id="WP_367920806.1">
    <property type="nucleotide sequence ID" value="NZ_BAABAC010000037.1"/>
</dbReference>
<dbReference type="InterPro" id="IPR018833">
    <property type="entry name" value="Rv2993c-like_N"/>
</dbReference>
<dbReference type="SUPFAM" id="SSF56529">
    <property type="entry name" value="FAH"/>
    <property type="match status" value="1"/>
</dbReference>
<dbReference type="PANTHER" id="PTHR11820:SF7">
    <property type="entry name" value="ACYLPYRUVASE FAHD1, MITOCHONDRIAL"/>
    <property type="match status" value="1"/>
</dbReference>
<dbReference type="Pfam" id="PF10370">
    <property type="entry name" value="Rv2993c-like_N"/>
    <property type="match status" value="1"/>
</dbReference>
<feature type="domain" description="Rv2993c-like N-terminal" evidence="3">
    <location>
        <begin position="1"/>
        <end position="67"/>
    </location>
</feature>
<evidence type="ECO:0000256" key="1">
    <source>
        <dbReference type="ARBA" id="ARBA00022723"/>
    </source>
</evidence>
<dbReference type="Proteomes" id="UP001597229">
    <property type="component" value="Unassembled WGS sequence"/>
</dbReference>
<dbReference type="InterPro" id="IPR011234">
    <property type="entry name" value="Fumarylacetoacetase-like_C"/>
</dbReference>
<evidence type="ECO:0000313" key="4">
    <source>
        <dbReference type="EMBL" id="MFD1247545.1"/>
    </source>
</evidence>
<dbReference type="EMBL" id="JBHTLX010000008">
    <property type="protein sequence ID" value="MFD1247545.1"/>
    <property type="molecule type" value="Genomic_DNA"/>
</dbReference>